<keyword evidence="1 2" id="KW-0238">DNA-binding</keyword>
<dbReference type="PROSITE" id="PS51755">
    <property type="entry name" value="OMPR_PHOB"/>
    <property type="match status" value="1"/>
</dbReference>
<dbReference type="RefSeq" id="WP_116332292.1">
    <property type="nucleotide sequence ID" value="NZ_LT992560.1"/>
</dbReference>
<gene>
    <name evidence="4" type="ORF">CBM2613_B120105</name>
</gene>
<dbReference type="InterPro" id="IPR016032">
    <property type="entry name" value="Sig_transdc_resp-reg_C-effctor"/>
</dbReference>
<dbReference type="InterPro" id="IPR036388">
    <property type="entry name" value="WH-like_DNA-bd_sf"/>
</dbReference>
<sequence>MLPPFSRTLDVLVFRVRKALKLSPGHGAVLRVVHGHGYRLDLIPLPCR</sequence>
<dbReference type="AlphaFoldDB" id="A0A375E7Z9"/>
<evidence type="ECO:0000313" key="4">
    <source>
        <dbReference type="EMBL" id="SOZ68799.1"/>
    </source>
</evidence>
<feature type="domain" description="OmpR/PhoB-type" evidence="3">
    <location>
        <begin position="1"/>
        <end position="42"/>
    </location>
</feature>
<dbReference type="GO" id="GO:0003677">
    <property type="term" value="F:DNA binding"/>
    <property type="evidence" value="ECO:0007669"/>
    <property type="project" value="UniProtKB-UniRule"/>
</dbReference>
<dbReference type="GO" id="GO:0000160">
    <property type="term" value="P:phosphorelay signal transduction system"/>
    <property type="evidence" value="ECO:0007669"/>
    <property type="project" value="InterPro"/>
</dbReference>
<comment type="caution">
    <text evidence="4">The sequence shown here is derived from an EMBL/GenBank/DDBJ whole genome shotgun (WGS) entry which is preliminary data.</text>
</comment>
<dbReference type="EMBL" id="OFTH01000037">
    <property type="protein sequence ID" value="SOZ68799.1"/>
    <property type="molecule type" value="Genomic_DNA"/>
</dbReference>
<accession>A0A375E7Z9</accession>
<dbReference type="GO" id="GO:0006355">
    <property type="term" value="P:regulation of DNA-templated transcription"/>
    <property type="evidence" value="ECO:0007669"/>
    <property type="project" value="InterPro"/>
</dbReference>
<evidence type="ECO:0000256" key="2">
    <source>
        <dbReference type="PROSITE-ProRule" id="PRU01091"/>
    </source>
</evidence>
<dbReference type="SUPFAM" id="SSF46894">
    <property type="entry name" value="C-terminal effector domain of the bipartite response regulators"/>
    <property type="match status" value="1"/>
</dbReference>
<proteinExistence type="predicted"/>
<evidence type="ECO:0000256" key="1">
    <source>
        <dbReference type="ARBA" id="ARBA00023125"/>
    </source>
</evidence>
<feature type="DNA-binding region" description="OmpR/PhoB-type" evidence="2">
    <location>
        <begin position="1"/>
        <end position="42"/>
    </location>
</feature>
<name>A0A375E7Z9_9BURK</name>
<dbReference type="InterPro" id="IPR001867">
    <property type="entry name" value="OmpR/PhoB-type_DNA-bd"/>
</dbReference>
<protein>
    <recommendedName>
        <fullName evidence="3">OmpR/PhoB-type domain-containing protein</fullName>
    </recommendedName>
</protein>
<evidence type="ECO:0000259" key="3">
    <source>
        <dbReference type="PROSITE" id="PS51755"/>
    </source>
</evidence>
<dbReference type="Proteomes" id="UP000256952">
    <property type="component" value="Chromosome CBM2613_b"/>
</dbReference>
<reference evidence="4" key="1">
    <citation type="submission" date="2018-01" db="EMBL/GenBank/DDBJ databases">
        <authorList>
            <person name="Clerissi C."/>
        </authorList>
    </citation>
    <scope>NUCLEOTIDE SEQUENCE</scope>
    <source>
        <strain evidence="4">Cupriavidus taiwanensis STM 8556</strain>
    </source>
</reference>
<dbReference type="Gene3D" id="1.10.10.10">
    <property type="entry name" value="Winged helix-like DNA-binding domain superfamily/Winged helix DNA-binding domain"/>
    <property type="match status" value="1"/>
</dbReference>
<organism evidence="4">
    <name type="scientific">Cupriavidus taiwanensis</name>
    <dbReference type="NCBI Taxonomy" id="164546"/>
    <lineage>
        <taxon>Bacteria</taxon>
        <taxon>Pseudomonadati</taxon>
        <taxon>Pseudomonadota</taxon>
        <taxon>Betaproteobacteria</taxon>
        <taxon>Burkholderiales</taxon>
        <taxon>Burkholderiaceae</taxon>
        <taxon>Cupriavidus</taxon>
    </lineage>
</organism>